<name>A0ABT2JA62_9PSEU</name>
<dbReference type="InterPro" id="IPR024726">
    <property type="entry name" value="FhuF_C"/>
</dbReference>
<evidence type="ECO:0000313" key="2">
    <source>
        <dbReference type="EMBL" id="MCT2584735.1"/>
    </source>
</evidence>
<evidence type="ECO:0000313" key="3">
    <source>
        <dbReference type="Proteomes" id="UP001156441"/>
    </source>
</evidence>
<gene>
    <name evidence="2" type="ORF">JT362_16580</name>
</gene>
<dbReference type="EMBL" id="JAFFZE010000014">
    <property type="protein sequence ID" value="MCT2584735.1"/>
    <property type="molecule type" value="Genomic_DNA"/>
</dbReference>
<accession>A0ABT2JA62</accession>
<dbReference type="Pfam" id="PF11575">
    <property type="entry name" value="FhuF_C"/>
    <property type="match status" value="1"/>
</dbReference>
<sequence>MPVPASSIRDPGWLDAQLAATAARFRLDRPASVGVLWWYSASSVLLGPAVAGFDPALESVVLFLHPDGRVLDARSPERVSERGPALRVALAEAVSAVSAASGAPEPALWAVATDSLANQVLWAGGSPEEAEDLAASVGAPLPVPRYVRVGGRLAVRRASCCLIYQAPGEGKCVSCPRQHPDERARRLRAVLG</sequence>
<proteinExistence type="predicted"/>
<feature type="domain" description="Ferric siderophore reductase C-terminal" evidence="1">
    <location>
        <begin position="157"/>
        <end position="177"/>
    </location>
</feature>
<comment type="caution">
    <text evidence="2">The sequence shown here is derived from an EMBL/GenBank/DDBJ whole genome shotgun (WGS) entry which is preliminary data.</text>
</comment>
<protein>
    <submittedName>
        <fullName evidence="2">(2Fe-2S)-binding protein</fullName>
    </submittedName>
</protein>
<organism evidence="2 3">
    <name type="scientific">Actinophytocola gossypii</name>
    <dbReference type="NCBI Taxonomy" id="2812003"/>
    <lineage>
        <taxon>Bacteria</taxon>
        <taxon>Bacillati</taxon>
        <taxon>Actinomycetota</taxon>
        <taxon>Actinomycetes</taxon>
        <taxon>Pseudonocardiales</taxon>
        <taxon>Pseudonocardiaceae</taxon>
    </lineage>
</organism>
<keyword evidence="3" id="KW-1185">Reference proteome</keyword>
<reference evidence="2 3" key="1">
    <citation type="submission" date="2021-02" db="EMBL/GenBank/DDBJ databases">
        <title>Actinophytocola xerophila sp. nov., isolated from soil of cotton cropping field.</title>
        <authorList>
            <person name="Huang R."/>
            <person name="Chen X."/>
            <person name="Ge X."/>
            <person name="Liu W."/>
        </authorList>
    </citation>
    <scope>NUCLEOTIDE SEQUENCE [LARGE SCALE GENOMIC DNA]</scope>
    <source>
        <strain evidence="2 3">S1-96</strain>
    </source>
</reference>
<evidence type="ECO:0000259" key="1">
    <source>
        <dbReference type="Pfam" id="PF11575"/>
    </source>
</evidence>
<dbReference type="Proteomes" id="UP001156441">
    <property type="component" value="Unassembled WGS sequence"/>
</dbReference>